<dbReference type="InterPro" id="IPR012336">
    <property type="entry name" value="Thioredoxin-like_fold"/>
</dbReference>
<sequence length="509" mass="58961">MILFKILGMATMFFITGCSQTNKQTTLNNTNGEPVVISGSFKQIESARDSLRIYFGGIVSGNRKLQVLDTMIYSDSNGRFSFTSSKISENQRITIAFYRKRNSSGRYYNAFRDYLVSPGDTIKVQVDRRGDKATYDFSGSSNPFFELQCHLDFQANSQFDRFKEHYGHTLYNLEIHKRFGITQQWGDSILNHQLQYLKEFKPKLPSKMYATIKAEVIGDNYYKYRNYWSLKNSSLTDQDRKVLMAMVDDTFQSLIKENEVANSWKSVKYLSLLPIGKLILEHPNDRDFEFDKIYTKNFSALCDFWKNELDGRLQEMLFIFNLQNPKVTDTNGFEACLYTGYTLIKSPDLKKIMQQWYGRKVRGAQAYNFKLQDTLGNMVRLEDFKGKVVYLEVWFTGCGACRVLAKQVDQKVYPKFKDNKDMVFISISMDKNRNQWLKSVASEHYGLKEHVHLYTNGQGMKHPFIKYYGIQGGPTTMIIDKHGKMFSVTPPKIGKSKELIALLEEALAK</sequence>
<dbReference type="SUPFAM" id="SSF52833">
    <property type="entry name" value="Thioredoxin-like"/>
    <property type="match status" value="1"/>
</dbReference>
<dbReference type="Gene3D" id="3.40.30.10">
    <property type="entry name" value="Glutaredoxin"/>
    <property type="match status" value="1"/>
</dbReference>
<evidence type="ECO:0000313" key="6">
    <source>
        <dbReference type="EMBL" id="SFS83887.1"/>
    </source>
</evidence>
<dbReference type="InterPro" id="IPR036249">
    <property type="entry name" value="Thioredoxin-like_sf"/>
</dbReference>
<protein>
    <submittedName>
        <fullName evidence="6">Peroxiredoxin</fullName>
    </submittedName>
</protein>
<evidence type="ECO:0000313" key="7">
    <source>
        <dbReference type="Proteomes" id="UP000183209"/>
    </source>
</evidence>
<gene>
    <name evidence="6" type="ORF">SAMN04487906_1834</name>
</gene>
<keyword evidence="3" id="KW-1015">Disulfide bond</keyword>
<organism evidence="6 7">
    <name type="scientific">Zhouia amylolytica</name>
    <dbReference type="NCBI Taxonomy" id="376730"/>
    <lineage>
        <taxon>Bacteria</taxon>
        <taxon>Pseudomonadati</taxon>
        <taxon>Bacteroidota</taxon>
        <taxon>Flavobacteriia</taxon>
        <taxon>Flavobacteriales</taxon>
        <taxon>Flavobacteriaceae</taxon>
        <taxon>Zhouia</taxon>
    </lineage>
</organism>
<dbReference type="GO" id="GO:0017004">
    <property type="term" value="P:cytochrome complex assembly"/>
    <property type="evidence" value="ECO:0007669"/>
    <property type="project" value="UniProtKB-KW"/>
</dbReference>
<dbReference type="InterPro" id="IPR050553">
    <property type="entry name" value="Thioredoxin_ResA/DsbE_sf"/>
</dbReference>
<dbReference type="AlphaFoldDB" id="A0A1I6T4H6"/>
<evidence type="ECO:0000256" key="4">
    <source>
        <dbReference type="ARBA" id="ARBA00023284"/>
    </source>
</evidence>
<dbReference type="RefSeq" id="WP_083425903.1">
    <property type="nucleotide sequence ID" value="NZ_FPAG01000005.1"/>
</dbReference>
<dbReference type="PANTHER" id="PTHR42852">
    <property type="entry name" value="THIOL:DISULFIDE INTERCHANGE PROTEIN DSBE"/>
    <property type="match status" value="1"/>
</dbReference>
<comment type="subcellular location">
    <subcellularLocation>
        <location evidence="1">Cell envelope</location>
    </subcellularLocation>
</comment>
<keyword evidence="2" id="KW-0201">Cytochrome c-type biogenesis</keyword>
<dbReference type="OrthoDB" id="9815205at2"/>
<dbReference type="PANTHER" id="PTHR42852:SF6">
    <property type="entry name" value="THIOL:DISULFIDE INTERCHANGE PROTEIN DSBE"/>
    <property type="match status" value="1"/>
</dbReference>
<keyword evidence="4" id="KW-0676">Redox-active center</keyword>
<dbReference type="EMBL" id="FPAG01000005">
    <property type="protein sequence ID" value="SFS83887.1"/>
    <property type="molecule type" value="Genomic_DNA"/>
</dbReference>
<dbReference type="Pfam" id="PF13905">
    <property type="entry name" value="Thioredoxin_8"/>
    <property type="match status" value="1"/>
</dbReference>
<dbReference type="CDD" id="cd02966">
    <property type="entry name" value="TlpA_like_family"/>
    <property type="match status" value="1"/>
</dbReference>
<dbReference type="GO" id="GO:0030313">
    <property type="term" value="C:cell envelope"/>
    <property type="evidence" value="ECO:0007669"/>
    <property type="project" value="UniProtKB-SubCell"/>
</dbReference>
<feature type="domain" description="Thioredoxin" evidence="5">
    <location>
        <begin position="360"/>
        <end position="508"/>
    </location>
</feature>
<dbReference type="InterPro" id="IPR013766">
    <property type="entry name" value="Thioredoxin_domain"/>
</dbReference>
<evidence type="ECO:0000256" key="3">
    <source>
        <dbReference type="ARBA" id="ARBA00023157"/>
    </source>
</evidence>
<proteinExistence type="predicted"/>
<reference evidence="6 7" key="1">
    <citation type="submission" date="2016-10" db="EMBL/GenBank/DDBJ databases">
        <authorList>
            <person name="de Groot N.N."/>
        </authorList>
    </citation>
    <scope>NUCLEOTIDE SEQUENCE [LARGE SCALE GENOMIC DNA]</scope>
    <source>
        <strain evidence="6 7">CGMCC 1.6114</strain>
    </source>
</reference>
<dbReference type="Proteomes" id="UP000183209">
    <property type="component" value="Unassembled WGS sequence"/>
</dbReference>
<dbReference type="PROSITE" id="PS51352">
    <property type="entry name" value="THIOREDOXIN_2"/>
    <property type="match status" value="1"/>
</dbReference>
<accession>A0A1I6T4H6</accession>
<evidence type="ECO:0000259" key="5">
    <source>
        <dbReference type="PROSITE" id="PS51352"/>
    </source>
</evidence>
<dbReference type="PROSITE" id="PS51257">
    <property type="entry name" value="PROKAR_LIPOPROTEIN"/>
    <property type="match status" value="1"/>
</dbReference>
<evidence type="ECO:0000256" key="2">
    <source>
        <dbReference type="ARBA" id="ARBA00022748"/>
    </source>
</evidence>
<evidence type="ECO:0000256" key="1">
    <source>
        <dbReference type="ARBA" id="ARBA00004196"/>
    </source>
</evidence>
<name>A0A1I6T4H6_9FLAO</name>